<evidence type="ECO:0000259" key="10">
    <source>
        <dbReference type="PROSITE" id="PS50104"/>
    </source>
</evidence>
<dbReference type="Pfam" id="PF23282">
    <property type="entry name" value="WHD_ROQ1"/>
    <property type="match status" value="2"/>
</dbReference>
<dbReference type="PROSITE" id="PS50067">
    <property type="entry name" value="KINESIN_MOTOR_2"/>
    <property type="match status" value="4"/>
</dbReference>
<dbReference type="SMART" id="SM00369">
    <property type="entry name" value="LRR_TYP"/>
    <property type="match status" value="12"/>
</dbReference>
<dbReference type="Gene3D" id="3.40.850.10">
    <property type="entry name" value="Kinesin motor domain"/>
    <property type="match status" value="2"/>
</dbReference>
<dbReference type="Gene3D" id="3.40.50.300">
    <property type="entry name" value="P-loop containing nucleotide triphosphate hydrolases"/>
    <property type="match status" value="1"/>
</dbReference>
<evidence type="ECO:0000256" key="1">
    <source>
        <dbReference type="ARBA" id="ARBA00022614"/>
    </source>
</evidence>
<feature type="domain" description="TIR" evidence="10">
    <location>
        <begin position="1190"/>
        <end position="1325"/>
    </location>
</feature>
<dbReference type="PROSITE" id="PS50104">
    <property type="entry name" value="TIR"/>
    <property type="match status" value="4"/>
</dbReference>
<evidence type="ECO:0000256" key="3">
    <source>
        <dbReference type="ARBA" id="ARBA00022821"/>
    </source>
</evidence>
<dbReference type="PANTHER" id="PTHR11017:SF555">
    <property type="entry name" value="TIR-NBS-LRR RCT1-LIKE RESISTANCE PROTEIN"/>
    <property type="match status" value="1"/>
</dbReference>
<dbReference type="Gene3D" id="1.20.58.1980">
    <property type="match status" value="1"/>
</dbReference>
<dbReference type="SUPFAM" id="SSF52058">
    <property type="entry name" value="L domain-like"/>
    <property type="match status" value="3"/>
</dbReference>
<sequence>MVLPVFYQLDPSQIHDLSGRYGEALSRHQEDCAPEEVESWRHASKEIANLKGWDSRVIKDETTLIKEIVSDIQKKLENAPSASIDAEGLVGMQSRVKHIESLLSFGSTGVLIVGIWGMGGIASLPESIGELKSLVELALRSCKKLASLPSSNGGLKSLVELKVYDCSELASLPESIGELKCLKRLDLDDCSKLASLPSSIGGLKSLVKLEVGRCSELASLPESIGELKCLEKLGLRFCKKLASLPSSIGGLKSLVKLGVGSVLKVPYDCSAVADLLYSLIIEARFENNRFQKPKKQPKTSSNHRSAIVSRPFKFPIPSLLSPLPQNLKKEHSNLSDQVKTAKDSFLGPPNIVDTLQKLGNEYELLRKKYLQELSDRKRLYNEVIELKGNIRVFCRCRPLNQVEITNGSNYVVEFDSSQDMKIISSDSSKKQFKFDHVFEPEDNQEAVFAQTKPIVASVLDGYNACIFAYGQTGTGKTFTMEGSPENRGVNYRTFLTGGDCKTLMFIQISPSATDLGETLCSLNFASRVRGIESGPARKQADLSELFKYKQMVEKKLQDSLQSLQLRLAATEHICRTLQEKVRELENKLGEGRKTRLKQETRAFAAAASQSTIQVVEKRKIDKKPPLCPSKLRMPLRKITSSMPPPSPPLQKQKNCSVLSSMYEKENNPRITTAGTNTKRLVKPRRMSVAIRPPPPMSAQIFQPKRRVSTATYRSEPTSNMTTPLQTSRYKMGIHLSGTHESQGTRSCSLRCQILDGYNACIFAYGQTGTGKTFTMEGSPENRGVNYRTLDELFRLSQERSGIMRYGLFVSMMEVYNEKIRDLLIESSNQPPKNFRGTDMQRNQIDAYIDNKLDGGEKLEPALLEKIEDSNISVVVFSENYADSTFCLRELSKIHECMETKGQMVLPVFHQLDPSQVQDLTGSYGEALSRHERDCASSEVESWRHALKEIADLKGWDSSVIKDETRLIEEIVSDIQKKFKNAPSASIDAEGLVGMQSRVKHIESLLSFGSTGVLIVGIWGMGGIELILSDFNFSNLPNLEVPNLDQLDLSFCTSLTCLPDIIGELKSLVKLDLRYCKKLASLPSSIGKLTCLVKLRLGDCCELASLPESIGELKSLVELDLHSCKKLASLPSSIGGLKSLVELTVRRCSKLASLPESIGELKCLKTLDLGYCSKLASLPNSIYGLESLKWLDHDVFLSFRGTDTRNSFTSHLHNALKQKQIDAFIDKQLDGGEKLEPALLKRIEDSYISVVIFSKNYARSTFCLRELSKIHECMKTKGQMVLPVFHQLDPSQIHDLSGRYGEALSRHQEDCAPEEVESWRHASKEIANLKGWDSRVINDFNFSNLPNLEVPNLDQLVELDLSFCTSLTCLPDIIGELKSLVKLDLRYCKKLASLPSSIGKLTCLVKLRLGDCCELASLPESIGELKSLVELDLHSCKKLASLPSSIGGLKSLVELTVRRCSKLASLPESIGELKCLKTLDLGYCSKLASLPNSIYGLESLKWLDVGDCGTDMQRNQIDAYIDNKLDGGEKLEPALLEKIEDSNISVVVFSENYANSTFCLRELSKIHECMETKGQMVLPVFHQLDPTQVQDLTGSYGEALSRHERDCASSEVESWRHALKEIANLKGWDSSGTGKVESIYLNVSEIKEINLSPEAFEGMYILRLLKFYNPPLLKLFGWNIMTSEERVRIHLPRGLHFLSNELRVLYWCYYPLKSLPSNFIPEKLLILSDFDFSNLPNLEVLNLEQCNLCTLPPSIGFLSQLIKLDLSSNRSLTCLPDRIGELKSLVSLDLQNCSKLASIPDSILILSDFDFYNLPNLEVLNLEQCNLCTLPSSIGFLSQLVKLDLSFCSSLTCLPDSIGELKSLVKLNLHCCIKLASLPSSIGKLTCLVKLNLSVCSELTSLPESIGELKSLVKLDLFCCLKLASPLHSICDLESLPEWFTYKNIGGPTVKFKLPAHLQLFGLTLCAVVSFGPGKSTTAEAVYNQNSHKFEGRCFFPNVREETKKHGIDHVRQEILREVLENKDIHTTVLTPDIKRMLQRKKVLIVLDDVKDPQHLKYLVGEDGLFGQGSRIIVTSRDWQVFVNPCQANRIYEVTELDEDDAHRLFSLHAFKQNNPPDGYTRLSKNMVSCVKGIPLVLEVLGASLYTKTSVEDWESKVAQLRTNRGEDIKKCLEMCYHELDRTEKKIFLDIACFFGRCTRDYLQQTLGLEERSGIDRLIDMCLIKIVQNKIWMHDVLLKLGRKIVVQENVDPRERSRLWDAKDVYRVLTTQIKQTAEGTQEVPGLVETRVTGTEDVWDLLKSGSRASLLRVTVKGENLINGQKTRSHLWMVDMAGSERVGKIDVEGERLKESQFINKSLSALGDVISALASKTGHIPYRNSKLTHILQSSLGGDCKTLMFVQISPSATDLGETLCSLNFTGRVRGIESGPARKQADLSELFKYKQMVEKLKHDEKETKKLQDSLQSLQLRLAATERICRTLQEKVRELENQLGEERKTRLKQETRAFAAAASQSTIQVVEKRKIDKKPPLCPSKFGCRCEKSPIPCLHHLLLYKNRKIVLFYLQCMKKKTIQESQLQEQIQKDLRISVAIRPPPPMSAQIFQPKRRVSTATYRSEPTSNMTTPLQTSRHKMGIFRGTDTRNSFTSHLHAALKQKQIDAYIDNKLDGGEKLEPALLEKIEDSYISVVIFSKNYADSTFCLRELSKILECMENKGQKVLPVFHQLDPSQVQDLTGSYGEALSRHERDCASEEVESWRHALKEIANLKGWDSSVIKDETRLIEEIVSDIQKKFKNAPSASIDAAGLVGMQSRVKHIESLLSFGSTSVLTVGIWGKSTTAEAVYNRNSHKFEGRCFFQDVREESKKNGVDHVRQEILGEDDLFGQGSRIIVTSRDKQVLINACQENRIYKVNELDEDDALRLFSIHAFKKNNPPDEYTMLSNIVVSCVKGIPLVLKVLGASLYKRTSVEYWKSKVAQLGKNGGGDIKKCLKMCYDELDRTEKKIFLDIACFFGRCKRDYLQRTLDLEERSGIDRLIDMCLIKIIENKIWMHDVLLKLGRDIVVHENVDPRKRSRLWDAKDVYRGTGKVESIYLDLSENKEIDLSPAAFEGMYNLRLLKFYYPPFLKTLSREQMMITGERVRIHLPQGLHFLSNELRILDWSYYPLKSLPSNFFPENLAVLNLDQLIWNSTLPSSFGFLSQLVKLNLSFCTSLTCLPDNIGELKSLVELNLHCCFKLASLPSSIGKLTCLVKLNLGVCCELASLPESIGELKSLVKLNLFSCSKLASPLNSICGLESRKSVLKVPCDCSAATDLLYSLIVQDRE</sequence>
<dbReference type="EMBL" id="CAADRP010000779">
    <property type="protein sequence ID" value="VFU31963.1"/>
    <property type="molecule type" value="Genomic_DNA"/>
</dbReference>
<dbReference type="InterPro" id="IPR058192">
    <property type="entry name" value="WHD_ROQ1-like"/>
</dbReference>
<accession>A0A6N2KYL1</accession>
<dbReference type="InterPro" id="IPR000157">
    <property type="entry name" value="TIR_dom"/>
</dbReference>
<dbReference type="InterPro" id="IPR036961">
    <property type="entry name" value="Kinesin_motor_dom_sf"/>
</dbReference>
<feature type="domain" description="TIR" evidence="10">
    <location>
        <begin position="2625"/>
        <end position="2789"/>
    </location>
</feature>
<dbReference type="SUPFAM" id="SSF52200">
    <property type="entry name" value="Toll/Interleukin receptor TIR domain"/>
    <property type="match status" value="4"/>
</dbReference>
<evidence type="ECO:0000256" key="8">
    <source>
        <dbReference type="SAM" id="MobiDB-lite"/>
    </source>
</evidence>
<keyword evidence="7" id="KW-0175">Coiled coil</keyword>
<protein>
    <recommendedName>
        <fullName evidence="12">TIR domain-containing protein</fullName>
    </recommendedName>
</protein>
<evidence type="ECO:0000256" key="6">
    <source>
        <dbReference type="PROSITE-ProRule" id="PRU00283"/>
    </source>
</evidence>
<feature type="region of interest" description="Disordered" evidence="8">
    <location>
        <begin position="2594"/>
        <end position="2623"/>
    </location>
</feature>
<feature type="domain" description="Kinesin motor" evidence="9">
    <location>
        <begin position="683"/>
        <end position="833"/>
    </location>
</feature>
<keyword evidence="6" id="KW-0067">ATP-binding</keyword>
<evidence type="ECO:0000256" key="7">
    <source>
        <dbReference type="SAM" id="Coils"/>
    </source>
</evidence>
<feature type="compositionally biased region" description="Polar residues" evidence="8">
    <location>
        <begin position="708"/>
        <end position="723"/>
    </location>
</feature>
<dbReference type="InterPro" id="IPR042197">
    <property type="entry name" value="Apaf_helical"/>
</dbReference>
<evidence type="ECO:0000256" key="4">
    <source>
        <dbReference type="ARBA" id="ARBA00023027"/>
    </source>
</evidence>
<feature type="region of interest" description="Disordered" evidence="8">
    <location>
        <begin position="689"/>
        <end position="723"/>
    </location>
</feature>
<keyword evidence="5 6" id="KW-0505">Motor protein</keyword>
<keyword evidence="4" id="KW-0520">NAD</keyword>
<dbReference type="InterPro" id="IPR055414">
    <property type="entry name" value="LRR_R13L4/SHOC2-like"/>
</dbReference>
<feature type="coiled-coil region" evidence="7">
    <location>
        <begin position="2449"/>
        <end position="2504"/>
    </location>
</feature>
<dbReference type="InterPro" id="IPR031852">
    <property type="entry name" value="Vik1/Cik1_MT-bd"/>
</dbReference>
<dbReference type="SMART" id="SM00255">
    <property type="entry name" value="TIR"/>
    <property type="match status" value="4"/>
</dbReference>
<dbReference type="Gene3D" id="3.40.50.10140">
    <property type="entry name" value="Toll/interleukin-1 receptor homology (TIR) domain"/>
    <property type="match status" value="5"/>
</dbReference>
<gene>
    <name evidence="11" type="ORF">SVIM_LOCUS138219</name>
</gene>
<organism evidence="11">
    <name type="scientific">Salix viminalis</name>
    <name type="common">Common osier</name>
    <name type="synonym">Basket willow</name>
    <dbReference type="NCBI Taxonomy" id="40686"/>
    <lineage>
        <taxon>Eukaryota</taxon>
        <taxon>Viridiplantae</taxon>
        <taxon>Streptophyta</taxon>
        <taxon>Embryophyta</taxon>
        <taxon>Tracheophyta</taxon>
        <taxon>Spermatophyta</taxon>
        <taxon>Magnoliopsida</taxon>
        <taxon>eudicotyledons</taxon>
        <taxon>Gunneridae</taxon>
        <taxon>Pentapetalae</taxon>
        <taxon>rosids</taxon>
        <taxon>fabids</taxon>
        <taxon>Malpighiales</taxon>
        <taxon>Salicaceae</taxon>
        <taxon>Saliceae</taxon>
        <taxon>Salix</taxon>
    </lineage>
</organism>
<dbReference type="Pfam" id="PF00931">
    <property type="entry name" value="NB-ARC"/>
    <property type="match status" value="1"/>
</dbReference>
<dbReference type="InterPro" id="IPR032675">
    <property type="entry name" value="LRR_dom_sf"/>
</dbReference>
<dbReference type="FunFam" id="3.40.50.10140:FF:000007">
    <property type="entry name" value="Disease resistance protein (TIR-NBS-LRR class)"/>
    <property type="match status" value="3"/>
</dbReference>
<evidence type="ECO:0000313" key="11">
    <source>
        <dbReference type="EMBL" id="VFU31963.1"/>
    </source>
</evidence>
<dbReference type="InterPro" id="IPR036390">
    <property type="entry name" value="WH_DNA-bd_sf"/>
</dbReference>
<dbReference type="InterPro" id="IPR027417">
    <property type="entry name" value="P-loop_NTPase"/>
</dbReference>
<dbReference type="InterPro" id="IPR044974">
    <property type="entry name" value="Disease_R_plants"/>
</dbReference>
<dbReference type="GO" id="GO:0007018">
    <property type="term" value="P:microtubule-based movement"/>
    <property type="evidence" value="ECO:0007669"/>
    <property type="project" value="InterPro"/>
</dbReference>
<dbReference type="GO" id="GO:0006952">
    <property type="term" value="P:defense response"/>
    <property type="evidence" value="ECO:0007669"/>
    <property type="project" value="UniProtKB-KW"/>
</dbReference>
<keyword evidence="2" id="KW-0677">Repeat</keyword>
<evidence type="ECO:0000256" key="2">
    <source>
        <dbReference type="ARBA" id="ARBA00022737"/>
    </source>
</evidence>
<dbReference type="GO" id="GO:0043531">
    <property type="term" value="F:ADP binding"/>
    <property type="evidence" value="ECO:0007669"/>
    <property type="project" value="InterPro"/>
</dbReference>
<dbReference type="InterPro" id="IPR002182">
    <property type="entry name" value="NB-ARC"/>
</dbReference>
<dbReference type="GO" id="GO:0005524">
    <property type="term" value="F:ATP binding"/>
    <property type="evidence" value="ECO:0007669"/>
    <property type="project" value="UniProtKB-UniRule"/>
</dbReference>
<dbReference type="Pfam" id="PF23598">
    <property type="entry name" value="LRR_14"/>
    <property type="match status" value="3"/>
</dbReference>
<keyword evidence="1" id="KW-0433">Leucine-rich repeat</keyword>
<dbReference type="GO" id="GO:0008017">
    <property type="term" value="F:microtubule binding"/>
    <property type="evidence" value="ECO:0007669"/>
    <property type="project" value="InterPro"/>
</dbReference>
<dbReference type="Pfam" id="PF00225">
    <property type="entry name" value="Kinesin"/>
    <property type="match status" value="2"/>
</dbReference>
<evidence type="ECO:0008006" key="12">
    <source>
        <dbReference type="Google" id="ProtNLM"/>
    </source>
</evidence>
<dbReference type="GO" id="GO:0003777">
    <property type="term" value="F:microtubule motor activity"/>
    <property type="evidence" value="ECO:0007669"/>
    <property type="project" value="InterPro"/>
</dbReference>
<feature type="coiled-coil region" evidence="7">
    <location>
        <begin position="560"/>
        <end position="594"/>
    </location>
</feature>
<dbReference type="Pfam" id="PF01582">
    <property type="entry name" value="TIR"/>
    <property type="match status" value="5"/>
</dbReference>
<dbReference type="Gene3D" id="3.80.10.10">
    <property type="entry name" value="Ribonuclease Inhibitor"/>
    <property type="match status" value="5"/>
</dbReference>
<evidence type="ECO:0000256" key="5">
    <source>
        <dbReference type="ARBA" id="ARBA00023175"/>
    </source>
</evidence>
<dbReference type="GO" id="GO:0051707">
    <property type="term" value="P:response to other organism"/>
    <property type="evidence" value="ECO:0007669"/>
    <property type="project" value="UniProtKB-ARBA"/>
</dbReference>
<evidence type="ECO:0000259" key="9">
    <source>
        <dbReference type="PROSITE" id="PS50067"/>
    </source>
</evidence>
<dbReference type="InterPro" id="IPR035897">
    <property type="entry name" value="Toll_tir_struct_dom_sf"/>
</dbReference>
<feature type="compositionally biased region" description="Polar residues" evidence="8">
    <location>
        <begin position="2607"/>
        <end position="2623"/>
    </location>
</feature>
<feature type="domain" description="TIR" evidence="10">
    <location>
        <begin position="818"/>
        <end position="978"/>
    </location>
</feature>
<dbReference type="SUPFAM" id="SSF52047">
    <property type="entry name" value="RNI-like"/>
    <property type="match status" value="2"/>
</dbReference>
<dbReference type="SUPFAM" id="SSF46785">
    <property type="entry name" value="Winged helix' DNA-binding domain"/>
    <property type="match status" value="2"/>
</dbReference>
<feature type="domain" description="TIR" evidence="10">
    <location>
        <begin position="1474"/>
        <end position="1646"/>
    </location>
</feature>
<feature type="binding site" evidence="6">
    <location>
        <begin position="765"/>
        <end position="772"/>
    </location>
    <ligand>
        <name>ATP</name>
        <dbReference type="ChEBI" id="CHEBI:30616"/>
    </ligand>
</feature>
<feature type="domain" description="Kinesin motor" evidence="9">
    <location>
        <begin position="389"/>
        <end position="494"/>
    </location>
</feature>
<comment type="caution">
    <text evidence="6">Lacks conserved residue(s) required for the propagation of feature annotation.</text>
</comment>
<dbReference type="InterPro" id="IPR003591">
    <property type="entry name" value="Leu-rich_rpt_typical-subtyp"/>
</dbReference>
<reference evidence="11" key="1">
    <citation type="submission" date="2019-03" db="EMBL/GenBank/DDBJ databases">
        <authorList>
            <person name="Mank J."/>
            <person name="Almeida P."/>
        </authorList>
    </citation>
    <scope>NUCLEOTIDE SEQUENCE</scope>
    <source>
        <strain evidence="11">78183</strain>
    </source>
</reference>
<feature type="domain" description="Kinesin motor" evidence="9">
    <location>
        <begin position="2306"/>
        <end position="2425"/>
    </location>
</feature>
<feature type="binding site" evidence="6">
    <location>
        <begin position="470"/>
        <end position="477"/>
    </location>
    <ligand>
        <name>ATP</name>
        <dbReference type="ChEBI" id="CHEBI:30616"/>
    </ligand>
</feature>
<dbReference type="GO" id="GO:0007165">
    <property type="term" value="P:signal transduction"/>
    <property type="evidence" value="ECO:0007669"/>
    <property type="project" value="InterPro"/>
</dbReference>
<dbReference type="Pfam" id="PF16796">
    <property type="entry name" value="Microtub_bd"/>
    <property type="match status" value="1"/>
</dbReference>
<comment type="similarity">
    <text evidence="6">Belongs to the TRAFAC class myosin-kinesin ATPase superfamily. Kinesin family.</text>
</comment>
<feature type="domain" description="Kinesin motor" evidence="9">
    <location>
        <begin position="497"/>
        <end position="531"/>
    </location>
</feature>
<proteinExistence type="inferred from homology"/>
<dbReference type="SMART" id="SM00129">
    <property type="entry name" value="KISc"/>
    <property type="match status" value="2"/>
</dbReference>
<dbReference type="SUPFAM" id="SSF52540">
    <property type="entry name" value="P-loop containing nucleoside triphosphate hydrolases"/>
    <property type="match status" value="5"/>
</dbReference>
<dbReference type="PANTHER" id="PTHR11017">
    <property type="entry name" value="LEUCINE-RICH REPEAT-CONTAINING PROTEIN"/>
    <property type="match status" value="1"/>
</dbReference>
<dbReference type="Gene3D" id="1.10.8.430">
    <property type="entry name" value="Helical domain of apoptotic protease-activating factors"/>
    <property type="match status" value="2"/>
</dbReference>
<name>A0A6N2KYL1_SALVM</name>
<dbReference type="InterPro" id="IPR001752">
    <property type="entry name" value="Kinesin_motor_dom"/>
</dbReference>
<keyword evidence="6" id="KW-0547">Nucleotide-binding</keyword>
<keyword evidence="3" id="KW-0611">Plant defense</keyword>